<keyword evidence="1" id="KW-0175">Coiled coil</keyword>
<evidence type="ECO:0000256" key="1">
    <source>
        <dbReference type="SAM" id="Coils"/>
    </source>
</evidence>
<sequence length="109" mass="12354">MLVSLSLYTADLQDDEASQQVQSTQLAAAEIERLAEDKQRLAEHLQQEGKENVRLVRDQERYLLRIQELETAVARLGEESIDKVTLLESVQSDKETISSSLQGILKFSH</sequence>
<proteinExistence type="predicted"/>
<accession>A0A9W9YGV2</accession>
<evidence type="ECO:0000259" key="2">
    <source>
        <dbReference type="Pfam" id="PF15070"/>
    </source>
</evidence>
<dbReference type="Proteomes" id="UP001163046">
    <property type="component" value="Unassembled WGS sequence"/>
</dbReference>
<evidence type="ECO:0000313" key="3">
    <source>
        <dbReference type="EMBL" id="KAJ7343092.1"/>
    </source>
</evidence>
<feature type="coiled-coil region" evidence="1">
    <location>
        <begin position="28"/>
        <end position="79"/>
    </location>
</feature>
<name>A0A9W9YGV2_9CNID</name>
<dbReference type="OrthoDB" id="5978643at2759"/>
<evidence type="ECO:0000313" key="4">
    <source>
        <dbReference type="Proteomes" id="UP001163046"/>
    </source>
</evidence>
<dbReference type="AlphaFoldDB" id="A0A9W9YGV2"/>
<dbReference type="EMBL" id="MU827723">
    <property type="protein sequence ID" value="KAJ7343092.1"/>
    <property type="molecule type" value="Genomic_DNA"/>
</dbReference>
<gene>
    <name evidence="3" type="primary">GOLGA2_2</name>
    <name evidence="3" type="ORF">OS493_040569</name>
</gene>
<protein>
    <submittedName>
        <fullName evidence="3">Golgin sub A member</fullName>
    </submittedName>
</protein>
<keyword evidence="4" id="KW-1185">Reference proteome</keyword>
<dbReference type="InterPro" id="IPR043976">
    <property type="entry name" value="GOLGA_cons_dom"/>
</dbReference>
<reference evidence="3" key="1">
    <citation type="submission" date="2023-01" db="EMBL/GenBank/DDBJ databases">
        <title>Genome assembly of the deep-sea coral Lophelia pertusa.</title>
        <authorList>
            <person name="Herrera S."/>
            <person name="Cordes E."/>
        </authorList>
    </citation>
    <scope>NUCLEOTIDE SEQUENCE</scope>
    <source>
        <strain evidence="3">USNM1676648</strain>
        <tissue evidence="3">Polyp</tissue>
    </source>
</reference>
<comment type="caution">
    <text evidence="3">The sequence shown here is derived from an EMBL/GenBank/DDBJ whole genome shotgun (WGS) entry which is preliminary data.</text>
</comment>
<organism evidence="3 4">
    <name type="scientific">Desmophyllum pertusum</name>
    <dbReference type="NCBI Taxonomy" id="174260"/>
    <lineage>
        <taxon>Eukaryota</taxon>
        <taxon>Metazoa</taxon>
        <taxon>Cnidaria</taxon>
        <taxon>Anthozoa</taxon>
        <taxon>Hexacorallia</taxon>
        <taxon>Scleractinia</taxon>
        <taxon>Caryophylliina</taxon>
        <taxon>Caryophylliidae</taxon>
        <taxon>Desmophyllum</taxon>
    </lineage>
</organism>
<dbReference type="Pfam" id="PF15070">
    <property type="entry name" value="GOLGA2L5"/>
    <property type="match status" value="1"/>
</dbReference>
<feature type="domain" description="Golgin subfamily A conserved" evidence="2">
    <location>
        <begin position="22"/>
        <end position="101"/>
    </location>
</feature>